<dbReference type="PANTHER" id="PTHR23259:SF70">
    <property type="entry name" value="ACCESSORY GLAND PROTEIN ACP62F-RELATED"/>
    <property type="match status" value="1"/>
</dbReference>
<comment type="caution">
    <text evidence="6">The sequence shown here is derived from an EMBL/GenBank/DDBJ whole genome shotgun (WGS) entry which is preliminary data.</text>
</comment>
<keyword evidence="7" id="KW-1185">Reference proteome</keyword>
<dbReference type="OrthoDB" id="6413845at2759"/>
<gene>
    <name evidence="6" type="ORF">B4U80_07698</name>
</gene>
<dbReference type="EMBL" id="NCKV01050338">
    <property type="protein sequence ID" value="RWS09059.1"/>
    <property type="molecule type" value="Genomic_DNA"/>
</dbReference>
<dbReference type="CDD" id="cd19941">
    <property type="entry name" value="TIL"/>
    <property type="match status" value="1"/>
</dbReference>
<keyword evidence="2" id="KW-0646">Protease inhibitor</keyword>
<evidence type="ECO:0000256" key="3">
    <source>
        <dbReference type="ARBA" id="ARBA00023157"/>
    </source>
</evidence>
<name>A0A443R199_9ACAR</name>
<keyword evidence="4" id="KW-0732">Signal</keyword>
<evidence type="ECO:0000256" key="4">
    <source>
        <dbReference type="SAM" id="SignalP"/>
    </source>
</evidence>
<dbReference type="VEuPathDB" id="VectorBase:LDEU014109"/>
<evidence type="ECO:0000313" key="7">
    <source>
        <dbReference type="Proteomes" id="UP000288716"/>
    </source>
</evidence>
<feature type="domain" description="TIL" evidence="5">
    <location>
        <begin position="48"/>
        <end position="102"/>
    </location>
</feature>
<dbReference type="InterPro" id="IPR051368">
    <property type="entry name" value="SerProtInhib-TIL_Domain"/>
</dbReference>
<dbReference type="Proteomes" id="UP000288716">
    <property type="component" value="Unassembled WGS sequence"/>
</dbReference>
<feature type="signal peptide" evidence="4">
    <location>
        <begin position="1"/>
        <end position="17"/>
    </location>
</feature>
<accession>A0A443R199</accession>
<comment type="similarity">
    <text evidence="1">Belongs to the serine protease inhibitor-like (TIL domain-containing) family.</text>
</comment>
<feature type="chain" id="PRO_5019202018" evidence="4">
    <location>
        <begin position="18"/>
        <end position="113"/>
    </location>
</feature>
<evidence type="ECO:0000259" key="5">
    <source>
        <dbReference type="Pfam" id="PF01826"/>
    </source>
</evidence>
<sequence length="113" mass="12898">MKFAVFLIACFIVVVSAKQQQHDWWPKPRKLKNYILNIVKLNFSKDQCGENEIYDECGTSCPDTCENKDKQNDECTDDCNVGCRCKDGYVLNGKKCIRPEQCPADSILPKPSM</sequence>
<dbReference type="InterPro" id="IPR002919">
    <property type="entry name" value="TIL_dom"/>
</dbReference>
<dbReference type="GO" id="GO:0030414">
    <property type="term" value="F:peptidase inhibitor activity"/>
    <property type="evidence" value="ECO:0007669"/>
    <property type="project" value="UniProtKB-KW"/>
</dbReference>
<evidence type="ECO:0000313" key="6">
    <source>
        <dbReference type="EMBL" id="RWS09059.1"/>
    </source>
</evidence>
<evidence type="ECO:0000256" key="1">
    <source>
        <dbReference type="ARBA" id="ARBA00007611"/>
    </source>
</evidence>
<dbReference type="FunFam" id="2.10.25.10:FF:000055">
    <property type="entry name" value="alpha-tectorin isoform X1"/>
    <property type="match status" value="1"/>
</dbReference>
<dbReference type="Gene3D" id="2.10.25.10">
    <property type="entry name" value="Laminin"/>
    <property type="match status" value="1"/>
</dbReference>
<dbReference type="SUPFAM" id="SSF57567">
    <property type="entry name" value="Serine protease inhibitors"/>
    <property type="match status" value="1"/>
</dbReference>
<dbReference type="Pfam" id="PF01826">
    <property type="entry name" value="TIL"/>
    <property type="match status" value="1"/>
</dbReference>
<organism evidence="6 7">
    <name type="scientific">Leptotrombidium deliense</name>
    <dbReference type="NCBI Taxonomy" id="299467"/>
    <lineage>
        <taxon>Eukaryota</taxon>
        <taxon>Metazoa</taxon>
        <taxon>Ecdysozoa</taxon>
        <taxon>Arthropoda</taxon>
        <taxon>Chelicerata</taxon>
        <taxon>Arachnida</taxon>
        <taxon>Acari</taxon>
        <taxon>Acariformes</taxon>
        <taxon>Trombidiformes</taxon>
        <taxon>Prostigmata</taxon>
        <taxon>Anystina</taxon>
        <taxon>Parasitengona</taxon>
        <taxon>Trombiculoidea</taxon>
        <taxon>Trombiculidae</taxon>
        <taxon>Leptotrombidium</taxon>
    </lineage>
</organism>
<dbReference type="InterPro" id="IPR036084">
    <property type="entry name" value="Ser_inhib-like_sf"/>
</dbReference>
<dbReference type="STRING" id="299467.A0A443R199"/>
<protein>
    <submittedName>
        <fullName evidence="6">von Willebrand factor-like protein</fullName>
    </submittedName>
</protein>
<reference evidence="6 7" key="1">
    <citation type="journal article" date="2018" name="Gigascience">
        <title>Genomes of trombidid mites reveal novel predicted allergens and laterally-transferred genes associated with secondary metabolism.</title>
        <authorList>
            <person name="Dong X."/>
            <person name="Chaisiri K."/>
            <person name="Xia D."/>
            <person name="Armstrong S.D."/>
            <person name="Fang Y."/>
            <person name="Donnelly M.J."/>
            <person name="Kadowaki T."/>
            <person name="McGarry J.W."/>
            <person name="Darby A.C."/>
            <person name="Makepeace B.L."/>
        </authorList>
    </citation>
    <scope>NUCLEOTIDE SEQUENCE [LARGE SCALE GENOMIC DNA]</scope>
    <source>
        <strain evidence="6">UoL-UT</strain>
    </source>
</reference>
<keyword evidence="3" id="KW-1015">Disulfide bond</keyword>
<proteinExistence type="inferred from homology"/>
<evidence type="ECO:0000256" key="2">
    <source>
        <dbReference type="ARBA" id="ARBA00022690"/>
    </source>
</evidence>
<dbReference type="AlphaFoldDB" id="A0A443R199"/>
<dbReference type="PANTHER" id="PTHR23259">
    <property type="entry name" value="RIDDLE"/>
    <property type="match status" value="1"/>
</dbReference>